<gene>
    <name evidence="3" type="ORF">OLEA9_A113109</name>
</gene>
<keyword evidence="4" id="KW-1185">Reference proteome</keyword>
<dbReference type="EMBL" id="CACTIH010000009">
    <property type="protein sequence ID" value="CAA2933959.1"/>
    <property type="molecule type" value="Genomic_DNA"/>
</dbReference>
<dbReference type="PANTHER" id="PTHR13370">
    <property type="entry name" value="RNA METHYLASE-RELATED"/>
    <property type="match status" value="1"/>
</dbReference>
<dbReference type="Proteomes" id="UP000594638">
    <property type="component" value="Unassembled WGS sequence"/>
</dbReference>
<evidence type="ECO:0000256" key="1">
    <source>
        <dbReference type="ARBA" id="ARBA00022603"/>
    </source>
</evidence>
<protein>
    <submittedName>
        <fullName evidence="3">tRNA (Guanine(10)-N2)-methyltransferase homolog</fullName>
    </submittedName>
</protein>
<accession>A0A8S0P855</accession>
<dbReference type="Gramene" id="OE9A113109T2">
    <property type="protein sequence ID" value="OE9A113109C2"/>
    <property type="gene ID" value="OE9A113109"/>
</dbReference>
<dbReference type="GO" id="GO:0005737">
    <property type="term" value="C:cytoplasm"/>
    <property type="evidence" value="ECO:0007669"/>
    <property type="project" value="TreeGrafter"/>
</dbReference>
<comment type="caution">
    <text evidence="3">The sequence shown here is derived from an EMBL/GenBank/DDBJ whole genome shotgun (WGS) entry which is preliminary data.</text>
</comment>
<dbReference type="AlphaFoldDB" id="A0A8S0P855"/>
<proteinExistence type="predicted"/>
<dbReference type="OrthoDB" id="296065at2759"/>
<evidence type="ECO:0000313" key="3">
    <source>
        <dbReference type="EMBL" id="CAA2933959.1"/>
    </source>
</evidence>
<dbReference type="PROSITE" id="PS00092">
    <property type="entry name" value="N6_MTASE"/>
    <property type="match status" value="1"/>
</dbReference>
<evidence type="ECO:0000313" key="4">
    <source>
        <dbReference type="Proteomes" id="UP000594638"/>
    </source>
</evidence>
<evidence type="ECO:0000256" key="2">
    <source>
        <dbReference type="ARBA" id="ARBA00022679"/>
    </source>
</evidence>
<keyword evidence="1" id="KW-0489">Methyltransferase</keyword>
<dbReference type="PANTHER" id="PTHR13370:SF3">
    <property type="entry name" value="TRNA (GUANINE(10)-N2)-METHYLTRANSFERASE HOMOLOG"/>
    <property type="match status" value="1"/>
</dbReference>
<sequence>MMIDDYGSENGLPSIVRRRIIFGWEIGTTNRKILQTYQLHSQKYLGPTAMDAEMVLLMANQAQGADIDIRVVCDGRSPDCNVWSNFKQVFDAIIWDPPYGVRAGGRKSGGIRPEGKGMLVKHKGKATNDVYFSPITALQANKRLRMFP</sequence>
<organism evidence="3 4">
    <name type="scientific">Olea europaea subsp. europaea</name>
    <dbReference type="NCBI Taxonomy" id="158383"/>
    <lineage>
        <taxon>Eukaryota</taxon>
        <taxon>Viridiplantae</taxon>
        <taxon>Streptophyta</taxon>
        <taxon>Embryophyta</taxon>
        <taxon>Tracheophyta</taxon>
        <taxon>Spermatophyta</taxon>
        <taxon>Magnoliopsida</taxon>
        <taxon>eudicotyledons</taxon>
        <taxon>Gunneridae</taxon>
        <taxon>Pentapetalae</taxon>
        <taxon>asterids</taxon>
        <taxon>lamiids</taxon>
        <taxon>Lamiales</taxon>
        <taxon>Oleaceae</taxon>
        <taxon>Oleeae</taxon>
        <taxon>Olea</taxon>
    </lineage>
</organism>
<name>A0A8S0P855_OLEEU</name>
<keyword evidence="2" id="KW-0808">Transferase</keyword>
<dbReference type="GO" id="GO:0032259">
    <property type="term" value="P:methylation"/>
    <property type="evidence" value="ECO:0007669"/>
    <property type="project" value="UniProtKB-KW"/>
</dbReference>
<dbReference type="GO" id="GO:0008168">
    <property type="term" value="F:methyltransferase activity"/>
    <property type="evidence" value="ECO:0007669"/>
    <property type="project" value="UniProtKB-KW"/>
</dbReference>
<reference evidence="3 4" key="1">
    <citation type="submission" date="2019-12" db="EMBL/GenBank/DDBJ databases">
        <authorList>
            <person name="Alioto T."/>
            <person name="Alioto T."/>
            <person name="Gomez Garrido J."/>
        </authorList>
    </citation>
    <scope>NUCLEOTIDE SEQUENCE [LARGE SCALE GENOMIC DNA]</scope>
</reference>
<dbReference type="InterPro" id="IPR002052">
    <property type="entry name" value="DNA_methylase_N6_adenine_CS"/>
</dbReference>
<dbReference type="GO" id="GO:0003676">
    <property type="term" value="F:nucleic acid binding"/>
    <property type="evidence" value="ECO:0007669"/>
    <property type="project" value="InterPro"/>
</dbReference>